<dbReference type="InterPro" id="IPR001764">
    <property type="entry name" value="Glyco_hydro_3_N"/>
</dbReference>
<feature type="domain" description="PA14" evidence="3">
    <location>
        <begin position="375"/>
        <end position="538"/>
    </location>
</feature>
<dbReference type="PANTHER" id="PTHR42715">
    <property type="entry name" value="BETA-GLUCOSIDASE"/>
    <property type="match status" value="1"/>
</dbReference>
<dbReference type="Gene3D" id="3.20.20.300">
    <property type="entry name" value="Glycoside hydrolase, family 3, N-terminal domain"/>
    <property type="match status" value="1"/>
</dbReference>
<dbReference type="GO" id="GO:0004553">
    <property type="term" value="F:hydrolase activity, hydrolyzing O-glycosyl compounds"/>
    <property type="evidence" value="ECO:0007669"/>
    <property type="project" value="InterPro"/>
</dbReference>
<dbReference type="Gene3D" id="3.40.50.1700">
    <property type="entry name" value="Glycoside hydrolase family 3 C-terminal domain"/>
    <property type="match status" value="1"/>
</dbReference>
<dbReference type="Pfam" id="PF14310">
    <property type="entry name" value="Fn3-like"/>
    <property type="match status" value="1"/>
</dbReference>
<dbReference type="Proteomes" id="UP000540128">
    <property type="component" value="Unassembled WGS sequence"/>
</dbReference>
<dbReference type="InterPro" id="IPR036881">
    <property type="entry name" value="Glyco_hydro_3_C_sf"/>
</dbReference>
<keyword evidence="5" id="KW-1185">Reference proteome</keyword>
<dbReference type="InterPro" id="IPR017853">
    <property type="entry name" value="GH"/>
</dbReference>
<proteinExistence type="inferred from homology"/>
<dbReference type="InterPro" id="IPR050288">
    <property type="entry name" value="Cellulose_deg_GH3"/>
</dbReference>
<dbReference type="RefSeq" id="WP_175456958.1">
    <property type="nucleotide sequence ID" value="NZ_JAANNT010000030.1"/>
</dbReference>
<gene>
    <name evidence="4" type="ORF">G6W59_25795</name>
</gene>
<dbReference type="Gene3D" id="2.60.40.10">
    <property type="entry name" value="Immunoglobulins"/>
    <property type="match status" value="1"/>
</dbReference>
<dbReference type="EMBL" id="JAANNT010000030">
    <property type="protein sequence ID" value="NUV31672.1"/>
    <property type="molecule type" value="Genomic_DNA"/>
</dbReference>
<evidence type="ECO:0000256" key="1">
    <source>
        <dbReference type="ARBA" id="ARBA00005336"/>
    </source>
</evidence>
<dbReference type="Pfam" id="PF01915">
    <property type="entry name" value="Glyco_hydro_3_C"/>
    <property type="match status" value="1"/>
</dbReference>
<reference evidence="4 5" key="1">
    <citation type="submission" date="2020-03" db="EMBL/GenBank/DDBJ databases">
        <title>Complete genome sequence of sixteen Streptomyces strains facilitates identification of candidate genes involved in plant growth-promotion in grain legumes and cereals.</title>
        <authorList>
            <person name="Gopalakrishnan S."/>
            <person name="Thakur V."/>
            <person name="Saxena R."/>
            <person name="Vadlamudi S."/>
            <person name="Purohit S."/>
            <person name="Kumar V."/>
            <person name="Rathore A."/>
            <person name="Chitikineni A."/>
            <person name="Varshney R.K."/>
        </authorList>
    </citation>
    <scope>NUCLEOTIDE SEQUENCE [LARGE SCALE GENOMIC DNA]</scope>
    <source>
        <strain evidence="4 5">KAI-180</strain>
    </source>
</reference>
<comment type="similarity">
    <text evidence="1">Belongs to the glycosyl hydrolase 3 family.</text>
</comment>
<dbReference type="PROSITE" id="PS51820">
    <property type="entry name" value="PA14"/>
    <property type="match status" value="1"/>
</dbReference>
<keyword evidence="2" id="KW-0378">Hydrolase</keyword>
<evidence type="ECO:0000256" key="2">
    <source>
        <dbReference type="ARBA" id="ARBA00022801"/>
    </source>
</evidence>
<dbReference type="SUPFAM" id="SSF52279">
    <property type="entry name" value="Beta-D-glucan exohydrolase, C-terminal domain"/>
    <property type="match status" value="1"/>
</dbReference>
<dbReference type="Pfam" id="PF00933">
    <property type="entry name" value="Glyco_hydro_3"/>
    <property type="match status" value="1"/>
</dbReference>
<evidence type="ECO:0000313" key="5">
    <source>
        <dbReference type="Proteomes" id="UP000540128"/>
    </source>
</evidence>
<dbReference type="SUPFAM" id="SSF51445">
    <property type="entry name" value="(Trans)glycosidases"/>
    <property type="match status" value="1"/>
</dbReference>
<protein>
    <submittedName>
        <fullName evidence="4">Beta-glucosidase</fullName>
    </submittedName>
</protein>
<dbReference type="Gene3D" id="2.60.120.260">
    <property type="entry name" value="Galactose-binding domain-like"/>
    <property type="match status" value="1"/>
</dbReference>
<organism evidence="4 5">
    <name type="scientific">Streptomyces odorifer</name>
    <dbReference type="NCBI Taxonomy" id="53450"/>
    <lineage>
        <taxon>Bacteria</taxon>
        <taxon>Bacillati</taxon>
        <taxon>Actinomycetota</taxon>
        <taxon>Actinomycetes</taxon>
        <taxon>Kitasatosporales</taxon>
        <taxon>Streptomycetaceae</taxon>
        <taxon>Streptomyces</taxon>
        <taxon>Streptomyces albidoflavus group</taxon>
    </lineage>
</organism>
<dbReference type="PRINTS" id="PR00133">
    <property type="entry name" value="GLHYDRLASE3"/>
</dbReference>
<name>A0A7Y6KII9_9ACTN</name>
<dbReference type="GO" id="GO:0005975">
    <property type="term" value="P:carbohydrate metabolic process"/>
    <property type="evidence" value="ECO:0007669"/>
    <property type="project" value="InterPro"/>
</dbReference>
<evidence type="ECO:0000259" key="3">
    <source>
        <dbReference type="PROSITE" id="PS51820"/>
    </source>
</evidence>
<dbReference type="PANTHER" id="PTHR42715:SF10">
    <property type="entry name" value="BETA-GLUCOSIDASE"/>
    <property type="match status" value="1"/>
</dbReference>
<evidence type="ECO:0000313" key="4">
    <source>
        <dbReference type="EMBL" id="NUV31672.1"/>
    </source>
</evidence>
<sequence>MLTDHEAARLVEKLGLERKVRLLTGADTWRTGAETALGLRAMTLSDGPAGVRGTTWDERLTSLLLPSPTALAALWDEALVGEVGAVLAAQARRKGVDVVLAPTLNLHRSPLGGRHFECFSEDPWLAGRVGAALVRGVQGGGVAATAKHFVANDAETDRLTVDVRVGERALREVYLAPFEAAVEAGVWVVMSAYNRVGGVAMAASGLLREPLKAEWGFDGVVVSDWGAAREPLEGAAAGLDLVMPGPDGPWGEALAAAVREGRVPESAVDEKVTRLLRLASRVGALEDSGPSAPLPPPAGARAVARRVAASSAVLLRNDGTLPLRPRELRTVAVIGPHAVRPRVQGGGSAEVFPERVVSPLDGLRAALPGVRVVAVPGPGVSAEPVPLDPPLACLPGTDEPGVRLRMLDAAGGELYEEDRLSGRILEPRLVTGAHTVEVAARLVPGEAGVWTFGVAGWGRMSLSVDGRVVVDGVFPRNTDDPTAVHVKPPLRTGCVRLAAGRPVEVVAGRELGGDDGRAVLLCAAPPAGDPAEAVADAARAAAAADVAVVVVGTTEESESEGRDRSTLALPGSQDALVRAVLGAQPHTVVCVNAGGPVELPWRGQTPALLLTGFGGQEAGAGLADVLTGAAEPGGRLPTTWPGSLEEAPVRETRPTDGRLVYEEGLHLGYRAWLRAGTEPAFWFGHGLGYTRWAYESMEVGPAGDGGRFAVRVRVRNTGGRAGREVVQVYLERPDSALERPVRWLAGYAAVEAEPGAAVEAVVRVGARALEHWSVEEGGWRREPGVFTVRAGCSAGDLRLTGAVTAG</sequence>
<accession>A0A7Y6KII9</accession>
<dbReference type="InterPro" id="IPR037524">
    <property type="entry name" value="PA14/GLEYA"/>
</dbReference>
<dbReference type="InterPro" id="IPR002772">
    <property type="entry name" value="Glyco_hydro_3_C"/>
</dbReference>
<dbReference type="InterPro" id="IPR013783">
    <property type="entry name" value="Ig-like_fold"/>
</dbReference>
<dbReference type="InterPro" id="IPR026891">
    <property type="entry name" value="Fn3-like"/>
</dbReference>
<dbReference type="InterPro" id="IPR036962">
    <property type="entry name" value="Glyco_hydro_3_N_sf"/>
</dbReference>
<comment type="caution">
    <text evidence="4">The sequence shown here is derived from an EMBL/GenBank/DDBJ whole genome shotgun (WGS) entry which is preliminary data.</text>
</comment>
<dbReference type="AlphaFoldDB" id="A0A7Y6KII9"/>
<dbReference type="SMART" id="SM01217">
    <property type="entry name" value="Fn3_like"/>
    <property type="match status" value="1"/>
</dbReference>